<proteinExistence type="predicted"/>
<dbReference type="Pfam" id="PF04783">
    <property type="entry name" value="DUF630"/>
    <property type="match status" value="1"/>
</dbReference>
<accession>A0A9E7EGQ3</accession>
<name>A0A9E7EGQ3_9LILI</name>
<organism evidence="4 5">
    <name type="scientific">Musa troglodytarum</name>
    <name type="common">fe'i banana</name>
    <dbReference type="NCBI Taxonomy" id="320322"/>
    <lineage>
        <taxon>Eukaryota</taxon>
        <taxon>Viridiplantae</taxon>
        <taxon>Streptophyta</taxon>
        <taxon>Embryophyta</taxon>
        <taxon>Tracheophyta</taxon>
        <taxon>Spermatophyta</taxon>
        <taxon>Magnoliopsida</taxon>
        <taxon>Liliopsida</taxon>
        <taxon>Zingiberales</taxon>
        <taxon>Musaceae</taxon>
        <taxon>Musa</taxon>
    </lineage>
</organism>
<dbReference type="InterPro" id="IPR006867">
    <property type="entry name" value="DUF632"/>
</dbReference>
<dbReference type="InterPro" id="IPR006868">
    <property type="entry name" value="DUF630"/>
</dbReference>
<evidence type="ECO:0000259" key="2">
    <source>
        <dbReference type="Pfam" id="PF04782"/>
    </source>
</evidence>
<feature type="compositionally biased region" description="Low complexity" evidence="1">
    <location>
        <begin position="109"/>
        <end position="118"/>
    </location>
</feature>
<reference evidence="4" key="1">
    <citation type="submission" date="2022-05" db="EMBL/GenBank/DDBJ databases">
        <title>The Musa troglodytarum L. genome provides insights into the mechanism of non-climacteric behaviour and enrichment of carotenoids.</title>
        <authorList>
            <person name="Wang J."/>
        </authorList>
    </citation>
    <scope>NUCLEOTIDE SEQUENCE</scope>
    <source>
        <tissue evidence="4">Leaf</tissue>
    </source>
</reference>
<feature type="compositionally biased region" description="Basic and acidic residues" evidence="1">
    <location>
        <begin position="230"/>
        <end position="239"/>
    </location>
</feature>
<dbReference type="EMBL" id="CP097502">
    <property type="protein sequence ID" value="URD76628.1"/>
    <property type="molecule type" value="Genomic_DNA"/>
</dbReference>
<evidence type="ECO:0000313" key="4">
    <source>
        <dbReference type="EMBL" id="URD76628.1"/>
    </source>
</evidence>
<dbReference type="OrthoDB" id="1893612at2759"/>
<feature type="domain" description="DUF632" evidence="2">
    <location>
        <begin position="269"/>
        <end position="490"/>
    </location>
</feature>
<keyword evidence="5" id="KW-1185">Reference proteome</keyword>
<dbReference type="PANTHER" id="PTHR21450">
    <property type="entry name" value="PROTEIN ALTERED PHOSPHATE STARVATION RESPONSE 1"/>
    <property type="match status" value="1"/>
</dbReference>
<evidence type="ECO:0000313" key="5">
    <source>
        <dbReference type="Proteomes" id="UP001055439"/>
    </source>
</evidence>
<gene>
    <name evidence="4" type="ORF">MUK42_08162</name>
</gene>
<dbReference type="Pfam" id="PF04782">
    <property type="entry name" value="DUF632"/>
    <property type="match status" value="2"/>
</dbReference>
<sequence>MGGCATSRLGGSGQGDDPVALCRERKRLLKAVVERRYALAATHAAYVRSLNAVASAIDLFVARHSAPTAILVTLPDADVDRSPPSSSPSAFLPHTPREANAESLECPGSLPLSPSSDSSSDDDVEGVEATGVAEEQEGGRGGEVGYGYFFSAPAPLPPSPCPEVFGWDFFNPFDGLQTTVEAVAMVGSLDRSSDEDLRLVREEEGIPELEEVEDRKTTEKSEKVVALGAEDKEHSDGRVQAEVAGSSSGGGGEEKGLAVAEMQGSGRELLQALRDVEDHFIRAHDSGKEVSRMLEANMVHLQSGLEEIKVCLIQQRRRVLSPLGASHCMTNLFATIVDSENSSKMIQAIAWHRSPSSLSSSYWSHLASSSSSTTWSESKSDLFDDYGGMESGSHSQTLGRLYAWEKKLYEEVKAGDQIRQAYEKKCLQLRNQNAKGVESRSVDKTRAAVRDLYSRIWVALRAVESIAERIQKLRDEELQPQIIELLQGYSSQLLVYFEFFLILLILCSLMGSWKVMLESHEAQKQIMFEVTLFTCPSYGKYSNDSQRLATLTLVAELHHWRRYFRGYVSAQKAYVEALDGWLSKFILPDMEFYSRTRSSLPHMASGPPLVVVCHQWSTSLGKLRDGAVTYSMRSFARTVRFLSVKQAEEQQQKKKVDALAKELERRVLAFQKAEDKVLDLKLSENEPEHLAGKKEMLDMLRKKLETEKEKHRDCMRATQEVTLNGFKIGLAGAFESLTEFAKDSLKLYDELLSRNEKATAAIEPTGKPSFTEGSSSDLEVGSR</sequence>
<evidence type="ECO:0000259" key="3">
    <source>
        <dbReference type="Pfam" id="PF04783"/>
    </source>
</evidence>
<feature type="domain" description="DUF630" evidence="3">
    <location>
        <begin position="3"/>
        <end position="64"/>
    </location>
</feature>
<feature type="region of interest" description="Disordered" evidence="1">
    <location>
        <begin position="230"/>
        <end position="255"/>
    </location>
</feature>
<protein>
    <submittedName>
        <fullName evidence="4">DUF630 DUF632 domains containing protein</fullName>
    </submittedName>
</protein>
<dbReference type="Proteomes" id="UP001055439">
    <property type="component" value="Chromosome 1"/>
</dbReference>
<feature type="region of interest" description="Disordered" evidence="1">
    <location>
        <begin position="76"/>
        <end position="140"/>
    </location>
</feature>
<dbReference type="PANTHER" id="PTHR21450:SF17">
    <property type="entry name" value="OS09G0542500 PROTEIN"/>
    <property type="match status" value="1"/>
</dbReference>
<feature type="region of interest" description="Disordered" evidence="1">
    <location>
        <begin position="758"/>
        <end position="783"/>
    </location>
</feature>
<feature type="domain" description="DUF632" evidence="2">
    <location>
        <begin position="506"/>
        <end position="640"/>
    </location>
</feature>
<evidence type="ECO:0000256" key="1">
    <source>
        <dbReference type="SAM" id="MobiDB-lite"/>
    </source>
</evidence>
<dbReference type="AlphaFoldDB" id="A0A9E7EGQ3"/>